<dbReference type="GO" id="GO:0016158">
    <property type="term" value="F:inositol hexakisphosphate 3-phosphatase activity"/>
    <property type="evidence" value="ECO:0007669"/>
    <property type="project" value="InterPro"/>
</dbReference>
<organism evidence="7 8">
    <name type="scientific">Amylocarpus encephaloides</name>
    <dbReference type="NCBI Taxonomy" id="45428"/>
    <lineage>
        <taxon>Eukaryota</taxon>
        <taxon>Fungi</taxon>
        <taxon>Dikarya</taxon>
        <taxon>Ascomycota</taxon>
        <taxon>Pezizomycotina</taxon>
        <taxon>Leotiomycetes</taxon>
        <taxon>Helotiales</taxon>
        <taxon>Helotiales incertae sedis</taxon>
        <taxon>Amylocarpus</taxon>
    </lineage>
</organism>
<evidence type="ECO:0000259" key="6">
    <source>
        <dbReference type="PROSITE" id="PS51662"/>
    </source>
</evidence>
<dbReference type="PROSITE" id="PS01186">
    <property type="entry name" value="EGF_2"/>
    <property type="match status" value="1"/>
</dbReference>
<dbReference type="InterPro" id="IPR000742">
    <property type="entry name" value="EGF"/>
</dbReference>
<dbReference type="InterPro" id="IPR050969">
    <property type="entry name" value="Dev_Signal_Modulators"/>
</dbReference>
<dbReference type="OrthoDB" id="10045365at2759"/>
<feature type="chain" id="PRO_5040372345" description="3-phytase" evidence="4">
    <location>
        <begin position="27"/>
        <end position="745"/>
    </location>
</feature>
<dbReference type="Gene3D" id="2.120.10.30">
    <property type="entry name" value="TolB, C-terminal domain"/>
    <property type="match status" value="2"/>
</dbReference>
<gene>
    <name evidence="7" type="ORF">BJ875DRAFT_436990</name>
</gene>
<feature type="disulfide bond" evidence="3">
    <location>
        <begin position="365"/>
        <end position="375"/>
    </location>
</feature>
<accession>A0A9P7YS64</accession>
<comment type="caution">
    <text evidence="3">Lacks conserved residue(s) required for the propagation of feature annotation.</text>
</comment>
<evidence type="ECO:0000313" key="7">
    <source>
        <dbReference type="EMBL" id="KAG9239003.1"/>
    </source>
</evidence>
<feature type="signal peptide" evidence="4">
    <location>
        <begin position="1"/>
        <end position="26"/>
    </location>
</feature>
<dbReference type="Proteomes" id="UP000824998">
    <property type="component" value="Unassembled WGS sequence"/>
</dbReference>
<dbReference type="PROSITE" id="PS51662">
    <property type="entry name" value="BP_PHYTASE"/>
    <property type="match status" value="2"/>
</dbReference>
<proteinExistence type="predicted"/>
<dbReference type="EMBL" id="MU251363">
    <property type="protein sequence ID" value="KAG9239003.1"/>
    <property type="molecule type" value="Genomic_DNA"/>
</dbReference>
<dbReference type="Pfam" id="PF02333">
    <property type="entry name" value="Phytase"/>
    <property type="match status" value="1"/>
</dbReference>
<dbReference type="AlphaFoldDB" id="A0A9P7YS64"/>
<dbReference type="PANTHER" id="PTHR14949:SF56">
    <property type="entry name" value="EGF-LIKE-DOMAIN, MULTIPLE 7"/>
    <property type="match status" value="1"/>
</dbReference>
<keyword evidence="3" id="KW-0245">EGF-like domain</keyword>
<protein>
    <recommendedName>
        <fullName evidence="9">3-phytase</fullName>
    </recommendedName>
</protein>
<feature type="domain" description="BPP" evidence="6">
    <location>
        <begin position="17"/>
        <end position="309"/>
    </location>
</feature>
<evidence type="ECO:0000313" key="8">
    <source>
        <dbReference type="Proteomes" id="UP000824998"/>
    </source>
</evidence>
<dbReference type="SUPFAM" id="SSF50956">
    <property type="entry name" value="Thermostable phytase (3-phytase)"/>
    <property type="match status" value="2"/>
</dbReference>
<dbReference type="PANTHER" id="PTHR14949">
    <property type="entry name" value="EGF-LIKE-DOMAIN, MULTIPLE 7, 8"/>
    <property type="match status" value="1"/>
</dbReference>
<feature type="disulfide bond" evidence="3">
    <location>
        <begin position="383"/>
        <end position="392"/>
    </location>
</feature>
<evidence type="ECO:0000256" key="2">
    <source>
        <dbReference type="ARBA" id="ARBA00023157"/>
    </source>
</evidence>
<evidence type="ECO:0000256" key="1">
    <source>
        <dbReference type="ARBA" id="ARBA00022729"/>
    </source>
</evidence>
<keyword evidence="8" id="KW-1185">Reference proteome</keyword>
<evidence type="ECO:0000259" key="5">
    <source>
        <dbReference type="PROSITE" id="PS50026"/>
    </source>
</evidence>
<keyword evidence="1 4" id="KW-0732">Signal</keyword>
<dbReference type="PROSITE" id="PS50026">
    <property type="entry name" value="EGF_3"/>
    <property type="match status" value="1"/>
</dbReference>
<reference evidence="7" key="1">
    <citation type="journal article" date="2021" name="IMA Fungus">
        <title>Genomic characterization of three marine fungi, including Emericellopsis atlantica sp. nov. with signatures of a generalist lifestyle and marine biomass degradation.</title>
        <authorList>
            <person name="Hagestad O.C."/>
            <person name="Hou L."/>
            <person name="Andersen J.H."/>
            <person name="Hansen E.H."/>
            <person name="Altermark B."/>
            <person name="Li C."/>
            <person name="Kuhnert E."/>
            <person name="Cox R.J."/>
            <person name="Crous P.W."/>
            <person name="Spatafora J.W."/>
            <person name="Lail K."/>
            <person name="Amirebrahimi M."/>
            <person name="Lipzen A."/>
            <person name="Pangilinan J."/>
            <person name="Andreopoulos W."/>
            <person name="Hayes R.D."/>
            <person name="Ng V."/>
            <person name="Grigoriev I.V."/>
            <person name="Jackson S.A."/>
            <person name="Sutton T.D.S."/>
            <person name="Dobson A.D.W."/>
            <person name="Rama T."/>
        </authorList>
    </citation>
    <scope>NUCLEOTIDE SEQUENCE</scope>
    <source>
        <strain evidence="7">TRa018bII</strain>
    </source>
</reference>
<comment type="caution">
    <text evidence="7">The sequence shown here is derived from an EMBL/GenBank/DDBJ whole genome shotgun (WGS) entry which is preliminary data.</text>
</comment>
<sequence length="745" mass="78662">MRFAFRCQNSILSWGIISFLSLTTLAIEVDLPVSATTAKVESDNTAVYYSSPPLLLGNDGDASTGGFHVFSLEGTTPLNEFLSKVPGRTKLVTAIYDIAKTDYVMTIAQTDSAMRAFTVGGEEVAQKTALGDWSALCPWKSNVSGNQYMFLFGKKQVVQLAVQAEDGKPKMKEVQTFNVPIEASSCVASTSGQVFFATDDNKDVHSFNITESTATPATNIVGQAPDDIEGLAMYIGLSTEYLLVASKDAVAVYSSGFNLSGTMKISGVVDPEIKGISVHQTSSTLAYALEDADGKSFATSSLDAAFKSLSLDVNTSFNPKSVAVNATQTTCGKCNSNGFCNKSTNGTNCDCFAGFTGDSCKDVTCVDNCSGHGTCTGANECTCDSGFGGLQCSFSLVEPKLETAANGGDGDDPAVWISPTSFDQSRIITTTKSGAGAGLAVFDLQGQFLQSLSAAEPNNVDVVYGFNLGNNITTDLAYAGCRGDNTLCLFPISSHGTLSTIGGGSQPTIPDFEVYGSCSYKSQKTGTQFLFVNSKKAQYLQYSLIATSNGTLSTTLVRNFTAGSGRQTEGCVADEPNGRLILGEETEGLWSYDAEPDNLTPEGIKIAKVSTYTEFKAGDLYADVEGVTIVPGKNLSDGFIIVSNQGVSAYAVYERAPPHTFVKMFTIGNSADGKVDHVSNTDGVTVVGNRLNDQFPSGMVVVHDDANELAEGGTSAEASFKMVSLADVLSEEQLGRVDKEWNPRG</sequence>
<dbReference type="InterPro" id="IPR011042">
    <property type="entry name" value="6-blade_b-propeller_TolB-like"/>
</dbReference>
<feature type="domain" description="EGF-like" evidence="5">
    <location>
        <begin position="361"/>
        <end position="393"/>
    </location>
</feature>
<dbReference type="InterPro" id="IPR003431">
    <property type="entry name" value="B-propeller_Phytase"/>
</dbReference>
<evidence type="ECO:0000256" key="3">
    <source>
        <dbReference type="PROSITE-ProRule" id="PRU00076"/>
    </source>
</evidence>
<evidence type="ECO:0008006" key="9">
    <source>
        <dbReference type="Google" id="ProtNLM"/>
    </source>
</evidence>
<dbReference type="PROSITE" id="PS00022">
    <property type="entry name" value="EGF_1"/>
    <property type="match status" value="1"/>
</dbReference>
<keyword evidence="2 3" id="KW-1015">Disulfide bond</keyword>
<evidence type="ECO:0000256" key="4">
    <source>
        <dbReference type="SAM" id="SignalP"/>
    </source>
</evidence>
<dbReference type="Gene3D" id="2.10.25.10">
    <property type="entry name" value="Laminin"/>
    <property type="match status" value="1"/>
</dbReference>
<feature type="domain" description="BPP" evidence="6">
    <location>
        <begin position="387"/>
        <end position="734"/>
    </location>
</feature>
<name>A0A9P7YS64_9HELO</name>